<dbReference type="FunFam" id="3.40.50.300:FF:000967">
    <property type="entry name" value="ABC multidrug transporter mdr4"/>
    <property type="match status" value="1"/>
</dbReference>
<protein>
    <recommendedName>
        <fullName evidence="17">ATP-binding cassette, subfamily B (MDR/TAP), member 1</fullName>
    </recommendedName>
</protein>
<evidence type="ECO:0000256" key="1">
    <source>
        <dbReference type="ARBA" id="ARBA00004141"/>
    </source>
</evidence>
<dbReference type="PANTHER" id="PTHR43394">
    <property type="entry name" value="ATP-DEPENDENT PERMEASE MDL1, MITOCHONDRIAL"/>
    <property type="match status" value="1"/>
</dbReference>
<feature type="domain" description="ABC transmembrane type-1" evidence="14">
    <location>
        <begin position="48"/>
        <end position="337"/>
    </location>
</feature>
<feature type="transmembrane region" description="Helical" evidence="12">
    <location>
        <begin position="957"/>
        <end position="981"/>
    </location>
</feature>
<accession>W9XHE5</accession>
<keyword evidence="16" id="KW-1185">Reference proteome</keyword>
<comment type="caution">
    <text evidence="15">The sequence shown here is derived from an EMBL/GenBank/DDBJ whole genome shotgun (WGS) entry which is preliminary data.</text>
</comment>
<keyword evidence="4 12" id="KW-0812">Transmembrane</keyword>
<keyword evidence="8 12" id="KW-1133">Transmembrane helix</keyword>
<keyword evidence="5" id="KW-0677">Repeat</keyword>
<evidence type="ECO:0000259" key="13">
    <source>
        <dbReference type="PROSITE" id="PS50893"/>
    </source>
</evidence>
<dbReference type="InterPro" id="IPR039421">
    <property type="entry name" value="Type_1_exporter"/>
</dbReference>
<dbReference type="PANTHER" id="PTHR43394:SF11">
    <property type="entry name" value="ATP-BINDING CASSETTE TRANSPORTER"/>
    <property type="match status" value="1"/>
</dbReference>
<dbReference type="InterPro" id="IPR003593">
    <property type="entry name" value="AAA+_ATPase"/>
</dbReference>
<gene>
    <name evidence="15" type="ORF">A1O5_01283</name>
</gene>
<dbReference type="eggNOG" id="KOG0055">
    <property type="taxonomic scope" value="Eukaryota"/>
</dbReference>
<proteinExistence type="inferred from homology"/>
<dbReference type="CDD" id="cd18578">
    <property type="entry name" value="ABC_6TM_Pgp_ABCB1_D2_like"/>
    <property type="match status" value="1"/>
</dbReference>
<dbReference type="Gene3D" id="3.40.50.300">
    <property type="entry name" value="P-loop containing nucleotide triphosphate hydrolases"/>
    <property type="match status" value="2"/>
</dbReference>
<evidence type="ECO:0000256" key="2">
    <source>
        <dbReference type="ARBA" id="ARBA00007577"/>
    </source>
</evidence>
<dbReference type="PROSITE" id="PS50893">
    <property type="entry name" value="ABC_TRANSPORTER_2"/>
    <property type="match status" value="2"/>
</dbReference>
<dbReference type="PROSITE" id="PS50929">
    <property type="entry name" value="ABC_TM1F"/>
    <property type="match status" value="2"/>
</dbReference>
<dbReference type="FunFam" id="3.40.50.300:FF:000240">
    <property type="entry name" value="ABC transporter B family member 20"/>
    <property type="match status" value="1"/>
</dbReference>
<feature type="transmembrane region" description="Helical" evidence="12">
    <location>
        <begin position="96"/>
        <end position="117"/>
    </location>
</feature>
<dbReference type="GO" id="GO:0005524">
    <property type="term" value="F:ATP binding"/>
    <property type="evidence" value="ECO:0007669"/>
    <property type="project" value="UniProtKB-KW"/>
</dbReference>
<reference evidence="15 16" key="1">
    <citation type="submission" date="2013-03" db="EMBL/GenBank/DDBJ databases">
        <title>The Genome Sequence of Cladophialophora psammophila CBS 110553.</title>
        <authorList>
            <consortium name="The Broad Institute Genomics Platform"/>
            <person name="Cuomo C."/>
            <person name="de Hoog S."/>
            <person name="Gorbushina A."/>
            <person name="Walker B."/>
            <person name="Young S.K."/>
            <person name="Zeng Q."/>
            <person name="Gargeya S."/>
            <person name="Fitzgerald M."/>
            <person name="Haas B."/>
            <person name="Abouelleil A."/>
            <person name="Allen A.W."/>
            <person name="Alvarado L."/>
            <person name="Arachchi H.M."/>
            <person name="Berlin A.M."/>
            <person name="Chapman S.B."/>
            <person name="Gainer-Dewar J."/>
            <person name="Goldberg J."/>
            <person name="Griggs A."/>
            <person name="Gujja S."/>
            <person name="Hansen M."/>
            <person name="Howarth C."/>
            <person name="Imamovic A."/>
            <person name="Ireland A."/>
            <person name="Larimer J."/>
            <person name="McCowan C."/>
            <person name="Murphy C."/>
            <person name="Pearson M."/>
            <person name="Poon T.W."/>
            <person name="Priest M."/>
            <person name="Roberts A."/>
            <person name="Saif S."/>
            <person name="Shea T."/>
            <person name="Sisk P."/>
            <person name="Sykes S."/>
            <person name="Wortman J."/>
            <person name="Nusbaum C."/>
            <person name="Birren B."/>
        </authorList>
    </citation>
    <scope>NUCLEOTIDE SEQUENCE [LARGE SCALE GENOMIC DNA]</scope>
    <source>
        <strain evidence="15 16">CBS 110553</strain>
    </source>
</reference>
<keyword evidence="3" id="KW-0813">Transport</keyword>
<dbReference type="STRING" id="1182543.W9XHE5"/>
<evidence type="ECO:0000256" key="11">
    <source>
        <dbReference type="SAM" id="MobiDB-lite"/>
    </source>
</evidence>
<dbReference type="InterPro" id="IPR003439">
    <property type="entry name" value="ABC_transporter-like_ATP-bd"/>
</dbReference>
<dbReference type="GO" id="GO:0090374">
    <property type="term" value="P:oligopeptide export from mitochondrion"/>
    <property type="evidence" value="ECO:0007669"/>
    <property type="project" value="TreeGrafter"/>
</dbReference>
<dbReference type="InterPro" id="IPR017871">
    <property type="entry name" value="ABC_transporter-like_CS"/>
</dbReference>
<feature type="transmembrane region" description="Helical" evidence="12">
    <location>
        <begin position="737"/>
        <end position="762"/>
    </location>
</feature>
<dbReference type="GO" id="GO:0015421">
    <property type="term" value="F:ABC-type oligopeptide transporter activity"/>
    <property type="evidence" value="ECO:0007669"/>
    <property type="project" value="TreeGrafter"/>
</dbReference>
<evidence type="ECO:0000256" key="12">
    <source>
        <dbReference type="SAM" id="Phobius"/>
    </source>
</evidence>
<feature type="transmembrane region" description="Helical" evidence="12">
    <location>
        <begin position="42"/>
        <end position="66"/>
    </location>
</feature>
<dbReference type="PROSITE" id="PS00211">
    <property type="entry name" value="ABC_TRANSPORTER_1"/>
    <property type="match status" value="2"/>
</dbReference>
<feature type="compositionally biased region" description="Basic and acidic residues" evidence="11">
    <location>
        <begin position="628"/>
        <end position="641"/>
    </location>
</feature>
<name>W9XHE5_9EURO</name>
<dbReference type="SUPFAM" id="SSF52540">
    <property type="entry name" value="P-loop containing nucleoside triphosphate hydrolases"/>
    <property type="match status" value="2"/>
</dbReference>
<feature type="transmembrane region" description="Helical" evidence="12">
    <location>
        <begin position="810"/>
        <end position="834"/>
    </location>
</feature>
<keyword evidence="9 12" id="KW-0472">Membrane</keyword>
<evidence type="ECO:0000256" key="10">
    <source>
        <dbReference type="ARBA" id="ARBA00023180"/>
    </source>
</evidence>
<dbReference type="GeneID" id="19186019"/>
<keyword evidence="6" id="KW-0547">Nucleotide-binding</keyword>
<feature type="domain" description="ABC transporter" evidence="13">
    <location>
        <begin position="1020"/>
        <end position="1276"/>
    </location>
</feature>
<dbReference type="EMBL" id="AMGX01000001">
    <property type="protein sequence ID" value="EXJ76775.1"/>
    <property type="molecule type" value="Genomic_DNA"/>
</dbReference>
<dbReference type="RefSeq" id="XP_007740092.1">
    <property type="nucleotide sequence ID" value="XM_007741902.1"/>
</dbReference>
<feature type="transmembrane region" description="Helical" evidence="12">
    <location>
        <begin position="169"/>
        <end position="188"/>
    </location>
</feature>
<evidence type="ECO:0008006" key="17">
    <source>
        <dbReference type="Google" id="ProtNLM"/>
    </source>
</evidence>
<evidence type="ECO:0000256" key="8">
    <source>
        <dbReference type="ARBA" id="ARBA00022989"/>
    </source>
</evidence>
<dbReference type="Pfam" id="PF00005">
    <property type="entry name" value="ABC_tran"/>
    <property type="match status" value="2"/>
</dbReference>
<dbReference type="InterPro" id="IPR011527">
    <property type="entry name" value="ABC1_TM_dom"/>
</dbReference>
<evidence type="ECO:0000256" key="6">
    <source>
        <dbReference type="ARBA" id="ARBA00022741"/>
    </source>
</evidence>
<dbReference type="OrthoDB" id="6500128at2759"/>
<organism evidence="15 16">
    <name type="scientific">Cladophialophora psammophila CBS 110553</name>
    <dbReference type="NCBI Taxonomy" id="1182543"/>
    <lineage>
        <taxon>Eukaryota</taxon>
        <taxon>Fungi</taxon>
        <taxon>Dikarya</taxon>
        <taxon>Ascomycota</taxon>
        <taxon>Pezizomycotina</taxon>
        <taxon>Eurotiomycetes</taxon>
        <taxon>Chaetothyriomycetidae</taxon>
        <taxon>Chaetothyriales</taxon>
        <taxon>Herpotrichiellaceae</taxon>
        <taxon>Cladophialophora</taxon>
    </lineage>
</organism>
<feature type="transmembrane region" description="Helical" evidence="12">
    <location>
        <begin position="924"/>
        <end position="945"/>
    </location>
</feature>
<evidence type="ECO:0000313" key="15">
    <source>
        <dbReference type="EMBL" id="EXJ76775.1"/>
    </source>
</evidence>
<evidence type="ECO:0000256" key="7">
    <source>
        <dbReference type="ARBA" id="ARBA00022840"/>
    </source>
</evidence>
<dbReference type="Proteomes" id="UP000019471">
    <property type="component" value="Unassembled WGS sequence"/>
</dbReference>
<dbReference type="Pfam" id="PF00664">
    <property type="entry name" value="ABC_membrane"/>
    <property type="match status" value="2"/>
</dbReference>
<comment type="subcellular location">
    <subcellularLocation>
        <location evidence="1">Membrane</location>
        <topology evidence="1">Multi-pass membrane protein</topology>
    </subcellularLocation>
</comment>
<comment type="similarity">
    <text evidence="2">Belongs to the ABC transporter superfamily. ABCB family. Multidrug resistance exporter (TC 3.A.1.201) subfamily.</text>
</comment>
<dbReference type="SMART" id="SM00382">
    <property type="entry name" value="AAA"/>
    <property type="match status" value="2"/>
</dbReference>
<feature type="domain" description="ABC transporter" evidence="13">
    <location>
        <begin position="374"/>
        <end position="619"/>
    </location>
</feature>
<dbReference type="CDD" id="cd18577">
    <property type="entry name" value="ABC_6TM_Pgp_ABCB1_D1_like"/>
    <property type="match status" value="1"/>
</dbReference>
<dbReference type="GO" id="GO:0016887">
    <property type="term" value="F:ATP hydrolysis activity"/>
    <property type="evidence" value="ECO:0007669"/>
    <property type="project" value="InterPro"/>
</dbReference>
<dbReference type="InterPro" id="IPR036640">
    <property type="entry name" value="ABC1_TM_sf"/>
</dbReference>
<feature type="region of interest" description="Disordered" evidence="11">
    <location>
        <begin position="625"/>
        <end position="657"/>
    </location>
</feature>
<feature type="transmembrane region" description="Helical" evidence="12">
    <location>
        <begin position="309"/>
        <end position="329"/>
    </location>
</feature>
<dbReference type="GO" id="GO:0005743">
    <property type="term" value="C:mitochondrial inner membrane"/>
    <property type="evidence" value="ECO:0007669"/>
    <property type="project" value="TreeGrafter"/>
</dbReference>
<evidence type="ECO:0000256" key="4">
    <source>
        <dbReference type="ARBA" id="ARBA00022692"/>
    </source>
</evidence>
<feature type="transmembrane region" description="Helical" evidence="12">
    <location>
        <begin position="277"/>
        <end position="297"/>
    </location>
</feature>
<evidence type="ECO:0000256" key="3">
    <source>
        <dbReference type="ARBA" id="ARBA00022448"/>
    </source>
</evidence>
<dbReference type="AlphaFoldDB" id="W9XHE5"/>
<evidence type="ECO:0000256" key="5">
    <source>
        <dbReference type="ARBA" id="ARBA00022737"/>
    </source>
</evidence>
<dbReference type="Gene3D" id="1.20.1560.10">
    <property type="entry name" value="ABC transporter type 1, transmembrane domain"/>
    <property type="match status" value="1"/>
</dbReference>
<dbReference type="HOGENOM" id="CLU_000604_17_2_1"/>
<feature type="transmembrane region" description="Helical" evidence="12">
    <location>
        <begin position="692"/>
        <end position="717"/>
    </location>
</feature>
<keyword evidence="7" id="KW-0067">ATP-binding</keyword>
<dbReference type="InterPro" id="IPR027417">
    <property type="entry name" value="P-loop_NTPase"/>
</dbReference>
<feature type="region of interest" description="Disordered" evidence="11">
    <location>
        <begin position="1"/>
        <end position="20"/>
    </location>
</feature>
<evidence type="ECO:0000313" key="16">
    <source>
        <dbReference type="Proteomes" id="UP000019471"/>
    </source>
</evidence>
<feature type="compositionally biased region" description="Polar residues" evidence="11">
    <location>
        <begin position="647"/>
        <end position="657"/>
    </location>
</feature>
<keyword evidence="10" id="KW-0325">Glycoprotein</keyword>
<evidence type="ECO:0000259" key="14">
    <source>
        <dbReference type="PROSITE" id="PS50929"/>
    </source>
</evidence>
<sequence>MGGDEKIDIPEPAEDGNKNQKTQLSAWKAYWRLLTYANLVDIFLRICGAAAAVAAGSALPLMTIILGDFVQDFNNWGTGVVQPAEFRHKVNQNTLWLLYLFVGKFVMAYCGTVMHSISASRITRRIRLRYLQVVLHQPISYFDHHTAGSIASSLSTDTNLIEVGLAEKVAIACQSISMLVTAFVIAFIKSWRLTLVTATIVPYMILTTGLLALVDAKFETKMRTIYLKASGMVEEWLSSVLTVTALGAADKITKRYKQVIEKTKTFGIKRGPIEASIYGNMWFAVLSGYALALYYGVRLLNRKEIENGGTLVTVLMSIVIGTSSMGLVAPSLPNFIKAAAAAQQVLKVLDESSPRDKTPNQSHKVIPATITGQLSLRNVSFAYPTRRTISVLNDLSIEIPANQFAAIVGHSGCGKSTVVGLLERWYDPKDGSIYLDGTNTRDLDLDWLRGQMGLVQQEPMLFNDTIFENVLNGLPKAKADRLDEREKRQLVIEACITADAHEFIQALPEGYDTQVGEHSDLLSGGQKQRIAIARSIISNPKILLLDECTSALDLDSARIVQKALLGASQGRTTLMIAHKLSTIEHADNIIVMEDGHVTEQGTHASLVAAGGVYARLLRAKSLIRGKGRQSDKATRASDKHAAAPIQKSISAKGPQNQAGTLEGATILESKSVTRRFSLIRCLLIMLSDQKSIIPVFVGGLIGSLVAGGLIPIQAFLFSRLVTIFQYQGSKLVTKADFWALMFFLLALAYLVVFAVTWFLFAVAGARSSLKCRAEYLRGLLNQDITFFEEKGNSSGGLTALLGLDGDEMDLMISLNIGLIVVFIVDLIASIILALAVYWKLALVGVLCCVPLLLLAGYLRMRIDRESEDRAAKFFIESARFSSEAVGAIRTVASLTMESKVIERYSARLKTAAVSSLRRTVLSMLFFSLADSIDLLAMSLVFWYGGRLVSYGDLGVSAYFLVYGAVIFGGQSAGFIIGYTASITKSQAAMNRIFYMQQKKPTINLQPGIDPRRLLPTEAAIEFKDVSFRYPARPDVEVLHNLSFRIQPGEKVCITGPSGCGKSTIVALLERFYDVTGGEILIEGTDIRMLDVNAYRSTLGFVSQETTLYQGTLRHNLLLAVQDDSTITDQQLEAACRIANIYDFIISLPSGYDTECGPHGQAFSGGQRQRIAIARALLRDPQILLLDEPTSALDVENEAIIRDALDKAAAAAAAAGTKEEENGASPSRRTMINISHRVETIKSAETIFVVDKGTVIESGTFEELMRKKGFLWEMMVEGDLT</sequence>
<feature type="transmembrane region" description="Helical" evidence="12">
    <location>
        <begin position="840"/>
        <end position="858"/>
    </location>
</feature>
<evidence type="ECO:0000256" key="9">
    <source>
        <dbReference type="ARBA" id="ARBA00023136"/>
    </source>
</evidence>
<feature type="domain" description="ABC transmembrane type-1" evidence="14">
    <location>
        <begin position="697"/>
        <end position="984"/>
    </location>
</feature>
<feature type="transmembrane region" description="Helical" evidence="12">
    <location>
        <begin position="194"/>
        <end position="214"/>
    </location>
</feature>
<dbReference type="SUPFAM" id="SSF90123">
    <property type="entry name" value="ABC transporter transmembrane region"/>
    <property type="match status" value="2"/>
</dbReference>